<dbReference type="GO" id="GO:0019901">
    <property type="term" value="F:protein kinase binding"/>
    <property type="evidence" value="ECO:0007669"/>
    <property type="project" value="InterPro"/>
</dbReference>
<dbReference type="SUPFAM" id="SSF47954">
    <property type="entry name" value="Cyclin-like"/>
    <property type="match status" value="1"/>
</dbReference>
<dbReference type="Gene3D" id="1.25.40.10">
    <property type="entry name" value="Tetratricopeptide repeat domain"/>
    <property type="match status" value="1"/>
</dbReference>
<dbReference type="InterPro" id="IPR036915">
    <property type="entry name" value="Cyclin-like_sf"/>
</dbReference>
<dbReference type="AlphaFoldDB" id="A0A835YNR4"/>
<reference evidence="2" key="1">
    <citation type="submission" date="2021-02" db="EMBL/GenBank/DDBJ databases">
        <title>First Annotated Genome of the Yellow-green Alga Tribonema minus.</title>
        <authorList>
            <person name="Mahan K.M."/>
        </authorList>
    </citation>
    <scope>NUCLEOTIDE SEQUENCE</scope>
    <source>
        <strain evidence="2">UTEX B ZZ1240</strain>
    </source>
</reference>
<gene>
    <name evidence="2" type="ORF">JKP88DRAFT_264538</name>
</gene>
<dbReference type="InterPro" id="IPR011990">
    <property type="entry name" value="TPR-like_helical_dom_sf"/>
</dbReference>
<dbReference type="SUPFAM" id="SSF48452">
    <property type="entry name" value="TPR-like"/>
    <property type="match status" value="1"/>
</dbReference>
<evidence type="ECO:0008006" key="4">
    <source>
        <dbReference type="Google" id="ProtNLM"/>
    </source>
</evidence>
<dbReference type="EMBL" id="JAFCMP010000512">
    <property type="protein sequence ID" value="KAG5178816.1"/>
    <property type="molecule type" value="Genomic_DNA"/>
</dbReference>
<accession>A0A835YNR4</accession>
<evidence type="ECO:0000313" key="3">
    <source>
        <dbReference type="Proteomes" id="UP000664859"/>
    </source>
</evidence>
<keyword evidence="3" id="KW-1185">Reference proteome</keyword>
<organism evidence="2 3">
    <name type="scientific">Tribonema minus</name>
    <dbReference type="NCBI Taxonomy" id="303371"/>
    <lineage>
        <taxon>Eukaryota</taxon>
        <taxon>Sar</taxon>
        <taxon>Stramenopiles</taxon>
        <taxon>Ochrophyta</taxon>
        <taxon>PX clade</taxon>
        <taxon>Xanthophyceae</taxon>
        <taxon>Tribonematales</taxon>
        <taxon>Tribonemataceae</taxon>
        <taxon>Tribonema</taxon>
    </lineage>
</organism>
<name>A0A835YNR4_9STRA</name>
<evidence type="ECO:0000256" key="1">
    <source>
        <dbReference type="SAM" id="MobiDB-lite"/>
    </source>
</evidence>
<feature type="region of interest" description="Disordered" evidence="1">
    <location>
        <begin position="264"/>
        <end position="295"/>
    </location>
</feature>
<comment type="caution">
    <text evidence="2">The sequence shown here is derived from an EMBL/GenBank/DDBJ whole genome shotgun (WGS) entry which is preliminary data.</text>
</comment>
<feature type="compositionally biased region" description="Pro residues" evidence="1">
    <location>
        <begin position="272"/>
        <end position="282"/>
    </location>
</feature>
<dbReference type="PANTHER" id="PTHR14248">
    <property type="entry name" value="CYCLIN Y, ISOFORM A"/>
    <property type="match status" value="1"/>
</dbReference>
<protein>
    <recommendedName>
        <fullName evidence="4">Cyclin N-terminal domain-containing protein</fullName>
    </recommendedName>
</protein>
<dbReference type="InterPro" id="IPR013922">
    <property type="entry name" value="Cyclin_PHO80-like"/>
</dbReference>
<dbReference type="Gene3D" id="1.10.472.10">
    <property type="entry name" value="Cyclin-like"/>
    <property type="match status" value="1"/>
</dbReference>
<proteinExistence type="predicted"/>
<feature type="region of interest" description="Disordered" evidence="1">
    <location>
        <begin position="150"/>
        <end position="191"/>
    </location>
</feature>
<evidence type="ECO:0000313" key="2">
    <source>
        <dbReference type="EMBL" id="KAG5178816.1"/>
    </source>
</evidence>
<sequence>MTTKKLVQDLDAQLSHEENLAQDALPNVRKVYVKSLETGDAADLNLKFSLSLLLIKSAKRRDNEEGLELLSELVAAGYHTTDCYYSVALGLYRMGRFEESRTQCEMLLRRIDDPPAGVRSEWMIPVFSLLVKSTEPRHALEPKLLVPAVCPTDDSDTEENTPSPASPAAGSGGATITSRRGSDKSRGGSSAVQEFRTDFSYEVFTPGPHALGTVQYRAPEKRVPSAVAPPSSVARPNYHDAIRRVAVVVFQHVQNCERRLARVKRAAEHPPRPPPTRAPPHAPFGGGQPGGVSAPLPVTPGAVREAFDPAKADLFHERHYVSPRYRCTFVRALGAAGALPCSAFAMAKVETEPTAPSVEAIYEFIRTLFNRACLSSECSLVCLIYIERLMEVAAVPLLATTWKPVVLCGLLLASKVWQDLSSWNVEFSTVYPEFSLRSINRLEHVYLAQVQWDLYISASLYAKYYFALRSLAEGRDFRRRYNCVVQIDAPRADRVQERSLAVREEAAKMFSKSL</sequence>
<dbReference type="OrthoDB" id="10250320at2759"/>
<dbReference type="Proteomes" id="UP000664859">
    <property type="component" value="Unassembled WGS sequence"/>
</dbReference>
<dbReference type="CDD" id="cd20540">
    <property type="entry name" value="CYCLIN_CCNY_like"/>
    <property type="match status" value="1"/>
</dbReference>
<dbReference type="Pfam" id="PF08613">
    <property type="entry name" value="Cyclin"/>
    <property type="match status" value="1"/>
</dbReference>